<proteinExistence type="predicted"/>
<dbReference type="AlphaFoldDB" id="A0A0N4V7A3"/>
<evidence type="ECO:0000313" key="3">
    <source>
        <dbReference type="WBParaSite" id="EVEC_0000616401-mRNA-1"/>
    </source>
</evidence>
<dbReference type="InterPro" id="IPR053164">
    <property type="entry name" value="IS1016-like_transposase"/>
</dbReference>
<sequence>MFWRDPEGGNKCFIVAVEHRDAATVVPLVRQYILSDTTVMPDKWAAYNGIQDLPEGESPTFLVAAPRLKSVTKECSMPEWE</sequence>
<dbReference type="OrthoDB" id="5862080at2759"/>
<dbReference type="Proteomes" id="UP000274131">
    <property type="component" value="Unassembled WGS sequence"/>
</dbReference>
<dbReference type="PANTHER" id="PTHR47163">
    <property type="entry name" value="DDE_TNP_IS1595 DOMAIN-CONTAINING PROTEIN"/>
    <property type="match status" value="1"/>
</dbReference>
<dbReference type="EMBL" id="UXUI01008265">
    <property type="protein sequence ID" value="VDD91024.1"/>
    <property type="molecule type" value="Genomic_DNA"/>
</dbReference>
<protein>
    <submittedName>
        <fullName evidence="3">DDE_Tnp_IS1595 domain-containing protein</fullName>
    </submittedName>
</protein>
<keyword evidence="2" id="KW-1185">Reference proteome</keyword>
<dbReference type="WBParaSite" id="EVEC_0000616401-mRNA-1">
    <property type="protein sequence ID" value="EVEC_0000616401-mRNA-1"/>
    <property type="gene ID" value="EVEC_0000616401"/>
</dbReference>
<gene>
    <name evidence="1" type="ORF">EVEC_LOCUS5775</name>
</gene>
<evidence type="ECO:0000313" key="1">
    <source>
        <dbReference type="EMBL" id="VDD91024.1"/>
    </source>
</evidence>
<dbReference type="PANTHER" id="PTHR47163:SF2">
    <property type="entry name" value="SI:DKEY-17M8.2"/>
    <property type="match status" value="1"/>
</dbReference>
<reference evidence="3" key="1">
    <citation type="submission" date="2017-02" db="UniProtKB">
        <authorList>
            <consortium name="WormBaseParasite"/>
        </authorList>
    </citation>
    <scope>IDENTIFICATION</scope>
</reference>
<reference evidence="1 2" key="2">
    <citation type="submission" date="2018-10" db="EMBL/GenBank/DDBJ databases">
        <authorList>
            <consortium name="Pathogen Informatics"/>
        </authorList>
    </citation>
    <scope>NUCLEOTIDE SEQUENCE [LARGE SCALE GENOMIC DNA]</scope>
</reference>
<evidence type="ECO:0000313" key="2">
    <source>
        <dbReference type="Proteomes" id="UP000274131"/>
    </source>
</evidence>
<organism evidence="3">
    <name type="scientific">Enterobius vermicularis</name>
    <name type="common">Human pinworm</name>
    <dbReference type="NCBI Taxonomy" id="51028"/>
    <lineage>
        <taxon>Eukaryota</taxon>
        <taxon>Metazoa</taxon>
        <taxon>Ecdysozoa</taxon>
        <taxon>Nematoda</taxon>
        <taxon>Chromadorea</taxon>
        <taxon>Rhabditida</taxon>
        <taxon>Spirurina</taxon>
        <taxon>Oxyuridomorpha</taxon>
        <taxon>Oxyuroidea</taxon>
        <taxon>Oxyuridae</taxon>
        <taxon>Enterobius</taxon>
    </lineage>
</organism>
<name>A0A0N4V7A3_ENTVE</name>
<accession>A0A0N4V7A3</accession>